<keyword evidence="4" id="KW-1185">Reference proteome</keyword>
<evidence type="ECO:0000259" key="1">
    <source>
        <dbReference type="PROSITE" id="PS50097"/>
    </source>
</evidence>
<dbReference type="eggNOG" id="ENOG502QUFU">
    <property type="taxonomic scope" value="Eukaryota"/>
</dbReference>
<dbReference type="Gene3D" id="3.30.710.10">
    <property type="entry name" value="Potassium Channel Kv1.1, Chain A"/>
    <property type="match status" value="1"/>
</dbReference>
<feature type="domain" description="BTB" evidence="1">
    <location>
        <begin position="131"/>
        <end position="198"/>
    </location>
</feature>
<dbReference type="PANTHER" id="PTHR22743">
    <property type="entry name" value="MEPRIN/TRAF-LIKE MATH FAMILY-C.ELEGANS"/>
    <property type="match status" value="1"/>
</dbReference>
<dbReference type="SMART" id="SM00225">
    <property type="entry name" value="BTB"/>
    <property type="match status" value="1"/>
</dbReference>
<dbReference type="SUPFAM" id="SSF49599">
    <property type="entry name" value="TRAF domain-like"/>
    <property type="match status" value="1"/>
</dbReference>
<evidence type="ECO:0000313" key="3">
    <source>
        <dbReference type="EMBL" id="EGT49684.1"/>
    </source>
</evidence>
<accession>G0MD31</accession>
<dbReference type="Pfam" id="PF00917">
    <property type="entry name" value="MATH"/>
    <property type="match status" value="1"/>
</dbReference>
<evidence type="ECO:0000259" key="2">
    <source>
        <dbReference type="PROSITE" id="PS50144"/>
    </source>
</evidence>
<dbReference type="PROSITE" id="PS50144">
    <property type="entry name" value="MATH"/>
    <property type="match status" value="1"/>
</dbReference>
<gene>
    <name evidence="3" type="ORF">CAEBREN_05091</name>
</gene>
<sequence>MKINETISTELVNQCNVPWKIAYLQTATHFSFLVFCERNRDDVDWSISTTIHASLNSSDGKYFSEVFTATYGNRKEGYGVKEFISMKDLREKLLINDEVVLEIKFEIHEMTGIDTPPTLKNFDDNEAKEMSDVTLLVDDRRFYVSKLTLAQQSTYFRSLIFGNFKESKESEITLKDIDLDAFQVYLEILYLEQALTDSCIEDVLKLSQMYDSKNVTRVCENFLLRESNLSTKKKLQIGCHFDLKELKKSCLESLKTAADVRACMGCRGLGNGINDPEVLRSLVEKMLSFMRLK</sequence>
<dbReference type="EMBL" id="GL379790">
    <property type="protein sequence ID" value="EGT49684.1"/>
    <property type="molecule type" value="Genomic_DNA"/>
</dbReference>
<dbReference type="Proteomes" id="UP000008068">
    <property type="component" value="Unassembled WGS sequence"/>
</dbReference>
<dbReference type="PROSITE" id="PS50097">
    <property type="entry name" value="BTB"/>
    <property type="match status" value="1"/>
</dbReference>
<evidence type="ECO:0008006" key="5">
    <source>
        <dbReference type="Google" id="ProtNLM"/>
    </source>
</evidence>
<dbReference type="InParanoid" id="G0MD31"/>
<dbReference type="HOGENOM" id="CLU_051249_1_1_1"/>
<name>G0MD31_CAEBE</name>
<dbReference type="SUPFAM" id="SSF54695">
    <property type="entry name" value="POZ domain"/>
    <property type="match status" value="1"/>
</dbReference>
<dbReference type="Gene3D" id="2.60.210.10">
    <property type="entry name" value="Apoptosis, Tumor Necrosis Factor Receptor Associated Protein 2, Chain A"/>
    <property type="match status" value="1"/>
</dbReference>
<feature type="domain" description="MATH" evidence="2">
    <location>
        <begin position="1"/>
        <end position="105"/>
    </location>
</feature>
<dbReference type="InterPro" id="IPR052664">
    <property type="entry name" value="BTB-MATH_domain_protein"/>
</dbReference>
<evidence type="ECO:0000313" key="4">
    <source>
        <dbReference type="Proteomes" id="UP000008068"/>
    </source>
</evidence>
<dbReference type="InterPro" id="IPR008974">
    <property type="entry name" value="TRAF-like"/>
</dbReference>
<dbReference type="InterPro" id="IPR011333">
    <property type="entry name" value="SKP1/BTB/POZ_sf"/>
</dbReference>
<dbReference type="SMART" id="SM00061">
    <property type="entry name" value="MATH"/>
    <property type="match status" value="1"/>
</dbReference>
<organism evidence="4">
    <name type="scientific">Caenorhabditis brenneri</name>
    <name type="common">Nematode worm</name>
    <dbReference type="NCBI Taxonomy" id="135651"/>
    <lineage>
        <taxon>Eukaryota</taxon>
        <taxon>Metazoa</taxon>
        <taxon>Ecdysozoa</taxon>
        <taxon>Nematoda</taxon>
        <taxon>Chromadorea</taxon>
        <taxon>Rhabditida</taxon>
        <taxon>Rhabditina</taxon>
        <taxon>Rhabditomorpha</taxon>
        <taxon>Rhabditoidea</taxon>
        <taxon>Rhabditidae</taxon>
        <taxon>Peloderinae</taxon>
        <taxon>Caenorhabditis</taxon>
    </lineage>
</organism>
<dbReference type="InterPro" id="IPR002083">
    <property type="entry name" value="MATH/TRAF_dom"/>
</dbReference>
<dbReference type="OrthoDB" id="6359816at2759"/>
<dbReference type="AlphaFoldDB" id="G0MD31"/>
<dbReference type="OMA" id="FEIHEMT"/>
<protein>
    <recommendedName>
        <fullName evidence="5">BTB domain-containing protein</fullName>
    </recommendedName>
</protein>
<dbReference type="Pfam" id="PF00651">
    <property type="entry name" value="BTB"/>
    <property type="match status" value="1"/>
</dbReference>
<dbReference type="PANTHER" id="PTHR22743:SF165">
    <property type="entry name" value="BTB AND MATH DOMAIN CONTAINING-RELATED"/>
    <property type="match status" value="1"/>
</dbReference>
<reference evidence="4" key="1">
    <citation type="submission" date="2011-07" db="EMBL/GenBank/DDBJ databases">
        <authorList>
            <consortium name="Caenorhabditis brenneri Sequencing and Analysis Consortium"/>
            <person name="Wilson R.K."/>
        </authorList>
    </citation>
    <scope>NUCLEOTIDE SEQUENCE [LARGE SCALE GENOMIC DNA]</scope>
    <source>
        <strain evidence="4">PB2801</strain>
    </source>
</reference>
<dbReference type="STRING" id="135651.G0MD31"/>
<proteinExistence type="predicted"/>
<dbReference type="InterPro" id="IPR000210">
    <property type="entry name" value="BTB/POZ_dom"/>
</dbReference>
<dbReference type="CDD" id="cd00121">
    <property type="entry name" value="MATH"/>
    <property type="match status" value="1"/>
</dbReference>